<dbReference type="AlphaFoldDB" id="A0A382R966"/>
<dbReference type="Gene3D" id="1.10.4080.10">
    <property type="entry name" value="ADP-ribosylation/Crystallin J1"/>
    <property type="match status" value="1"/>
</dbReference>
<organism evidence="1">
    <name type="scientific">marine metagenome</name>
    <dbReference type="NCBI Taxonomy" id="408172"/>
    <lineage>
        <taxon>unclassified sequences</taxon>
        <taxon>metagenomes</taxon>
        <taxon>ecological metagenomes</taxon>
    </lineage>
</organism>
<protein>
    <recommendedName>
        <fullName evidence="2">ADP-ribosylglycohydrolase</fullName>
    </recommendedName>
</protein>
<reference evidence="1" key="1">
    <citation type="submission" date="2018-05" db="EMBL/GenBank/DDBJ databases">
        <authorList>
            <person name="Lanie J.A."/>
            <person name="Ng W.-L."/>
            <person name="Kazmierczak K.M."/>
            <person name="Andrzejewski T.M."/>
            <person name="Davidsen T.M."/>
            <person name="Wayne K.J."/>
            <person name="Tettelin H."/>
            <person name="Glass J.I."/>
            <person name="Rusch D."/>
            <person name="Podicherti R."/>
            <person name="Tsui H.-C.T."/>
            <person name="Winkler M.E."/>
        </authorList>
    </citation>
    <scope>NUCLEOTIDE SEQUENCE</scope>
</reference>
<dbReference type="EMBL" id="UINC01119350">
    <property type="protein sequence ID" value="SVC93111.1"/>
    <property type="molecule type" value="Genomic_DNA"/>
</dbReference>
<feature type="non-terminal residue" evidence="1">
    <location>
        <position position="90"/>
    </location>
</feature>
<accession>A0A382R966</accession>
<gene>
    <name evidence="1" type="ORF">METZ01_LOCUS345965</name>
</gene>
<evidence type="ECO:0000313" key="1">
    <source>
        <dbReference type="EMBL" id="SVC93111.1"/>
    </source>
</evidence>
<dbReference type="InterPro" id="IPR005502">
    <property type="entry name" value="Ribosyl_crysJ1"/>
</dbReference>
<evidence type="ECO:0008006" key="2">
    <source>
        <dbReference type="Google" id="ProtNLM"/>
    </source>
</evidence>
<sequence length="90" mass="9961">MNTLKDKVIGSWYGMAVGDAMGLSAKSMKPETVRQLFGSMDGFKDVRPFIGKGIKRFKMQGLYGRQTQSALAIADGLLINKKWETSEISQ</sequence>
<name>A0A382R966_9ZZZZ</name>
<dbReference type="Pfam" id="PF03747">
    <property type="entry name" value="ADP_ribosyl_GH"/>
    <property type="match status" value="1"/>
</dbReference>
<dbReference type="SUPFAM" id="SSF101478">
    <property type="entry name" value="ADP-ribosylglycohydrolase"/>
    <property type="match status" value="1"/>
</dbReference>
<dbReference type="InterPro" id="IPR036705">
    <property type="entry name" value="Ribosyl_crysJ1_sf"/>
</dbReference>
<proteinExistence type="predicted"/>